<comment type="caution">
    <text evidence="2">The sequence shown here is derived from an EMBL/GenBank/DDBJ whole genome shotgun (WGS) entry which is preliminary data.</text>
</comment>
<evidence type="ECO:0000313" key="3">
    <source>
        <dbReference type="Proteomes" id="UP000887013"/>
    </source>
</evidence>
<dbReference type="EMBL" id="BMAW01125201">
    <property type="protein sequence ID" value="GFU11351.1"/>
    <property type="molecule type" value="Genomic_DNA"/>
</dbReference>
<protein>
    <submittedName>
        <fullName evidence="2">Uncharacterized protein</fullName>
    </submittedName>
</protein>
<evidence type="ECO:0000256" key="1">
    <source>
        <dbReference type="SAM" id="MobiDB-lite"/>
    </source>
</evidence>
<dbReference type="Proteomes" id="UP000887013">
    <property type="component" value="Unassembled WGS sequence"/>
</dbReference>
<gene>
    <name evidence="2" type="ORF">NPIL_329201</name>
</gene>
<accession>A0A8X6UHS0</accession>
<feature type="region of interest" description="Disordered" evidence="1">
    <location>
        <begin position="1"/>
        <end position="23"/>
    </location>
</feature>
<reference evidence="2" key="1">
    <citation type="submission" date="2020-08" db="EMBL/GenBank/DDBJ databases">
        <title>Multicomponent nature underlies the extraordinary mechanical properties of spider dragline silk.</title>
        <authorList>
            <person name="Kono N."/>
            <person name="Nakamura H."/>
            <person name="Mori M."/>
            <person name="Yoshida Y."/>
            <person name="Ohtoshi R."/>
            <person name="Malay A.D."/>
            <person name="Moran D.A.P."/>
            <person name="Tomita M."/>
            <person name="Numata K."/>
            <person name="Arakawa K."/>
        </authorList>
    </citation>
    <scope>NUCLEOTIDE SEQUENCE</scope>
</reference>
<sequence>MLHHGGVSGEGSAGSRKSGGGNGSAQVKVVVAQECRSVTLFAQPPVVPISAKWIRNGGNIPGDIEKEARIMPQNRPQECLSCPPRPRPAIVNHSHAARITNAAPTSPPKPDNWFSATRAATPFCSYHHVAMR</sequence>
<proteinExistence type="predicted"/>
<dbReference type="AlphaFoldDB" id="A0A8X6UHS0"/>
<keyword evidence="3" id="KW-1185">Reference proteome</keyword>
<name>A0A8X6UHS0_NEPPI</name>
<organism evidence="2 3">
    <name type="scientific">Nephila pilipes</name>
    <name type="common">Giant wood spider</name>
    <name type="synonym">Nephila maculata</name>
    <dbReference type="NCBI Taxonomy" id="299642"/>
    <lineage>
        <taxon>Eukaryota</taxon>
        <taxon>Metazoa</taxon>
        <taxon>Ecdysozoa</taxon>
        <taxon>Arthropoda</taxon>
        <taxon>Chelicerata</taxon>
        <taxon>Arachnida</taxon>
        <taxon>Araneae</taxon>
        <taxon>Araneomorphae</taxon>
        <taxon>Entelegynae</taxon>
        <taxon>Araneoidea</taxon>
        <taxon>Nephilidae</taxon>
        <taxon>Nephila</taxon>
    </lineage>
</organism>
<evidence type="ECO:0000313" key="2">
    <source>
        <dbReference type="EMBL" id="GFU11351.1"/>
    </source>
</evidence>